<dbReference type="InterPro" id="IPR000182">
    <property type="entry name" value="GNAT_dom"/>
</dbReference>
<feature type="domain" description="N-acetyltransferase" evidence="3">
    <location>
        <begin position="3"/>
        <end position="169"/>
    </location>
</feature>
<comment type="caution">
    <text evidence="4">The sequence shown here is derived from an EMBL/GenBank/DDBJ whole genome shotgun (WGS) entry which is preliminary data.</text>
</comment>
<organism evidence="4 5">
    <name type="scientific">Natribaculum luteum</name>
    <dbReference type="NCBI Taxonomy" id="1586232"/>
    <lineage>
        <taxon>Archaea</taxon>
        <taxon>Methanobacteriati</taxon>
        <taxon>Methanobacteriota</taxon>
        <taxon>Stenosarchaea group</taxon>
        <taxon>Halobacteria</taxon>
        <taxon>Halobacteriales</taxon>
        <taxon>Natrialbaceae</taxon>
        <taxon>Natribaculum</taxon>
    </lineage>
</organism>
<keyword evidence="1 4" id="KW-0808">Transferase</keyword>
<name>A0ABD5P4I3_9EURY</name>
<sequence length="169" mass="19263">MTLDVRQVVPADAASIREVARESWHATYDEVLDRETIAKTVDDWYAVDDLERSIVEARERADATFLVADDADEGVVGFAHAKPWQDDPAVAYLIRIYVRPDLWDEGIGHRLLERLEADLESAFDRLRLVVLADNDVGVSFYEATGFERVETRESGLDEGLEEYVYEKLL</sequence>
<gene>
    <name evidence="4" type="ORF">ACFOZ7_20360</name>
</gene>
<evidence type="ECO:0000256" key="1">
    <source>
        <dbReference type="ARBA" id="ARBA00022679"/>
    </source>
</evidence>
<dbReference type="PROSITE" id="PS51186">
    <property type="entry name" value="GNAT"/>
    <property type="match status" value="1"/>
</dbReference>
<evidence type="ECO:0000259" key="3">
    <source>
        <dbReference type="PROSITE" id="PS51186"/>
    </source>
</evidence>
<evidence type="ECO:0000256" key="2">
    <source>
        <dbReference type="ARBA" id="ARBA00023315"/>
    </source>
</evidence>
<dbReference type="InterPro" id="IPR016181">
    <property type="entry name" value="Acyl_CoA_acyltransferase"/>
</dbReference>
<evidence type="ECO:0000313" key="5">
    <source>
        <dbReference type="Proteomes" id="UP001595821"/>
    </source>
</evidence>
<keyword evidence="2 4" id="KW-0012">Acyltransferase</keyword>
<dbReference type="GeneID" id="71853064"/>
<dbReference type="InterPro" id="IPR050832">
    <property type="entry name" value="Bact_Acetyltransf"/>
</dbReference>
<protein>
    <submittedName>
        <fullName evidence="4">GNAT family N-acetyltransferase</fullName>
        <ecNumber evidence="4">2.3.-.-</ecNumber>
    </submittedName>
</protein>
<dbReference type="EMBL" id="JBHSDJ010000131">
    <property type="protein sequence ID" value="MFC4249252.1"/>
    <property type="molecule type" value="Genomic_DNA"/>
</dbReference>
<dbReference type="EC" id="2.3.-.-" evidence="4"/>
<reference evidence="4 5" key="1">
    <citation type="journal article" date="2014" name="Int. J. Syst. Evol. Microbiol.">
        <title>Complete genome sequence of Corynebacterium casei LMG S-19264T (=DSM 44701T), isolated from a smear-ripened cheese.</title>
        <authorList>
            <consortium name="US DOE Joint Genome Institute (JGI-PGF)"/>
            <person name="Walter F."/>
            <person name="Albersmeier A."/>
            <person name="Kalinowski J."/>
            <person name="Ruckert C."/>
        </authorList>
    </citation>
    <scope>NUCLEOTIDE SEQUENCE [LARGE SCALE GENOMIC DNA]</scope>
    <source>
        <strain evidence="4 5">IBRC-M 10912</strain>
    </source>
</reference>
<dbReference type="CDD" id="cd04301">
    <property type="entry name" value="NAT_SF"/>
    <property type="match status" value="1"/>
</dbReference>
<dbReference type="RefSeq" id="WP_246972545.1">
    <property type="nucleotide sequence ID" value="NZ_CP095397.1"/>
</dbReference>
<dbReference type="PANTHER" id="PTHR43877">
    <property type="entry name" value="AMINOALKYLPHOSPHONATE N-ACETYLTRANSFERASE-RELATED-RELATED"/>
    <property type="match status" value="1"/>
</dbReference>
<evidence type="ECO:0000313" key="4">
    <source>
        <dbReference type="EMBL" id="MFC4249252.1"/>
    </source>
</evidence>
<proteinExistence type="predicted"/>
<dbReference type="SUPFAM" id="SSF55729">
    <property type="entry name" value="Acyl-CoA N-acyltransferases (Nat)"/>
    <property type="match status" value="1"/>
</dbReference>
<accession>A0ABD5P4I3</accession>
<dbReference type="PANTHER" id="PTHR43877:SF1">
    <property type="entry name" value="ACETYLTRANSFERASE"/>
    <property type="match status" value="1"/>
</dbReference>
<dbReference type="Pfam" id="PF00583">
    <property type="entry name" value="Acetyltransf_1"/>
    <property type="match status" value="1"/>
</dbReference>
<dbReference type="AlphaFoldDB" id="A0ABD5P4I3"/>
<dbReference type="GO" id="GO:0016746">
    <property type="term" value="F:acyltransferase activity"/>
    <property type="evidence" value="ECO:0007669"/>
    <property type="project" value="UniProtKB-KW"/>
</dbReference>
<dbReference type="Proteomes" id="UP001595821">
    <property type="component" value="Unassembled WGS sequence"/>
</dbReference>
<dbReference type="Gene3D" id="3.40.630.30">
    <property type="match status" value="1"/>
</dbReference>